<dbReference type="EMBL" id="BJXU01000013">
    <property type="protein sequence ID" value="GEN22478.1"/>
    <property type="molecule type" value="Genomic_DNA"/>
</dbReference>
<feature type="transmembrane region" description="Helical" evidence="1">
    <location>
        <begin position="129"/>
        <end position="147"/>
    </location>
</feature>
<accession>A0A1M7A9K3</accession>
<dbReference type="AlphaFoldDB" id="A0A1M7A9K3"/>
<sequence length="251" mass="27211">MTAVDPLVPLALVLAHLIGDFLLQPGTWIADRQQHGARSRCLLKHALVHGLLALVALWLFTDGGLMALPVAALLGASHWLIDLGKVHLQRRRPEHPLQAFVIDQLLHLLIIGLLWLVLATSLAPLQQGLGLLTSSTTLCLMIAYLIVTRPMSIMIAMLMKPMAEQLDDGGTLSAAGARVGIVERLLVLTLTLLDQITAVGFVVTAKSVLRYGDLKENPDRKLTEYVLLGTLTSIASTLILGLLIRQIMNLA</sequence>
<keyword evidence="1" id="KW-0812">Transmembrane</keyword>
<keyword evidence="1" id="KW-0472">Membrane</keyword>
<keyword evidence="5" id="KW-1185">Reference proteome</keyword>
<feature type="transmembrane region" description="Helical" evidence="1">
    <location>
        <begin position="6"/>
        <end position="30"/>
    </location>
</feature>
<feature type="transmembrane region" description="Helical" evidence="1">
    <location>
        <begin position="225"/>
        <end position="244"/>
    </location>
</feature>
<dbReference type="InterPro" id="IPR021737">
    <property type="entry name" value="Phage_phiKZ_Orf197"/>
</dbReference>
<evidence type="ECO:0000256" key="1">
    <source>
        <dbReference type="SAM" id="Phobius"/>
    </source>
</evidence>
<protein>
    <recommendedName>
        <fullName evidence="6">DUF3307 domain-containing protein</fullName>
    </recommendedName>
</protein>
<reference evidence="3 4" key="1">
    <citation type="submission" date="2016-11" db="EMBL/GenBank/DDBJ databases">
        <authorList>
            <person name="Jaros S."/>
            <person name="Januszkiewicz K."/>
            <person name="Wedrychowicz H."/>
        </authorList>
    </citation>
    <scope>NUCLEOTIDE SEQUENCE [LARGE SCALE GENOMIC DNA]</scope>
    <source>
        <strain evidence="3 4">DSM 4740</strain>
    </source>
</reference>
<name>A0A1M7A9K3_9GAMM</name>
<keyword evidence="1" id="KW-1133">Transmembrane helix</keyword>
<dbReference type="STRING" id="44933.SAMN05660971_00417"/>
<feature type="transmembrane region" description="Helical" evidence="1">
    <location>
        <begin position="185"/>
        <end position="205"/>
    </location>
</feature>
<gene>
    <name evidence="2" type="ORF">HCU01_04270</name>
    <name evidence="3" type="ORF">SAMN05660971_00417</name>
</gene>
<evidence type="ECO:0000313" key="5">
    <source>
        <dbReference type="Proteomes" id="UP000321726"/>
    </source>
</evidence>
<dbReference type="OrthoDB" id="8536716at2"/>
<evidence type="ECO:0000313" key="4">
    <source>
        <dbReference type="Proteomes" id="UP000184123"/>
    </source>
</evidence>
<feature type="transmembrane region" description="Helical" evidence="1">
    <location>
        <begin position="105"/>
        <end position="123"/>
    </location>
</feature>
<organism evidence="3 4">
    <name type="scientific">Halomonas cupida</name>
    <dbReference type="NCBI Taxonomy" id="44933"/>
    <lineage>
        <taxon>Bacteria</taxon>
        <taxon>Pseudomonadati</taxon>
        <taxon>Pseudomonadota</taxon>
        <taxon>Gammaproteobacteria</taxon>
        <taxon>Oceanospirillales</taxon>
        <taxon>Halomonadaceae</taxon>
        <taxon>Halomonas</taxon>
    </lineage>
</organism>
<dbReference type="Pfam" id="PF11750">
    <property type="entry name" value="DUF3307"/>
    <property type="match status" value="1"/>
</dbReference>
<proteinExistence type="predicted"/>
<dbReference type="Proteomes" id="UP000321726">
    <property type="component" value="Unassembled WGS sequence"/>
</dbReference>
<reference evidence="2 5" key="2">
    <citation type="submission" date="2019-07" db="EMBL/GenBank/DDBJ databases">
        <title>Whole genome shotgun sequence of Halomonas cupida NBRC 102219.</title>
        <authorList>
            <person name="Hosoyama A."/>
            <person name="Uohara A."/>
            <person name="Ohji S."/>
            <person name="Ichikawa N."/>
        </authorList>
    </citation>
    <scope>NUCLEOTIDE SEQUENCE [LARGE SCALE GENOMIC DNA]</scope>
    <source>
        <strain evidence="2 5">NBRC 102219</strain>
    </source>
</reference>
<dbReference type="RefSeq" id="WP_073433350.1">
    <property type="nucleotide sequence ID" value="NZ_BJXU01000013.1"/>
</dbReference>
<dbReference type="Proteomes" id="UP000184123">
    <property type="component" value="Unassembled WGS sequence"/>
</dbReference>
<dbReference type="EMBL" id="FRCA01000001">
    <property type="protein sequence ID" value="SHL39380.1"/>
    <property type="molecule type" value="Genomic_DNA"/>
</dbReference>
<evidence type="ECO:0000313" key="2">
    <source>
        <dbReference type="EMBL" id="GEN22478.1"/>
    </source>
</evidence>
<evidence type="ECO:0008006" key="6">
    <source>
        <dbReference type="Google" id="ProtNLM"/>
    </source>
</evidence>
<evidence type="ECO:0000313" key="3">
    <source>
        <dbReference type="EMBL" id="SHL39380.1"/>
    </source>
</evidence>